<dbReference type="InterPro" id="IPR002762">
    <property type="entry name" value="CbiX-like"/>
</dbReference>
<dbReference type="EMBL" id="JAWDIU010000001">
    <property type="protein sequence ID" value="MDU0325553.1"/>
    <property type="molecule type" value="Genomic_DNA"/>
</dbReference>
<dbReference type="SUPFAM" id="SSF53800">
    <property type="entry name" value="Chelatase"/>
    <property type="match status" value="1"/>
</dbReference>
<keyword evidence="1" id="KW-0479">Metal-binding</keyword>
<dbReference type="InterPro" id="IPR050963">
    <property type="entry name" value="Sirohydro_Cobaltochel/CbiX"/>
</dbReference>
<dbReference type="Pfam" id="PF01903">
    <property type="entry name" value="CbiX"/>
    <property type="match status" value="2"/>
</dbReference>
<gene>
    <name evidence="3" type="ORF">RWH43_02170</name>
</gene>
<organism evidence="3 4">
    <name type="scientific">Microbacterium algihabitans</name>
    <dbReference type="NCBI Taxonomy" id="3075992"/>
    <lineage>
        <taxon>Bacteria</taxon>
        <taxon>Bacillati</taxon>
        <taxon>Actinomycetota</taxon>
        <taxon>Actinomycetes</taxon>
        <taxon>Micrococcales</taxon>
        <taxon>Microbacteriaceae</taxon>
        <taxon>Microbacterium</taxon>
    </lineage>
</organism>
<proteinExistence type="predicted"/>
<evidence type="ECO:0000313" key="4">
    <source>
        <dbReference type="Proteomes" id="UP001256673"/>
    </source>
</evidence>
<name>A0ABU3RSS5_9MICO</name>
<protein>
    <submittedName>
        <fullName evidence="3">CbiX/SirB N-terminal domain-containing protein</fullName>
    </submittedName>
</protein>
<sequence length="374" mass="37536">MTAVLIACAHGTRFEEGRVVVRELLEVLRSTAPAGVEVLEAYVDVHGPYVSDVVAAARERTDDIVIVPLLLSTGYHTEVDLVEAAGGLPVAPALGPHPVLAEILADRVRAAGAAPDDTVVLAAAGSTRPGAVVDVERMAELMADAGVTGPVVTAYAAASDPRIPDAVATARADGRRTVAASYVLAPGHFSRVIEKADADLTTAPIGADPRLATVVWERWAAARRPRASVAEVVPAPSTGSGTSVAEVAELVEAPGRALVADPSTDSGSSVAEVAELVEAPGRASVPDPSTGSGTSVAEVAELVEASGCASVADPSTGSGSSVAEVAELAEAPGRALVADPSTGSGTSVAEVAGSSSRGLCAGLRGLFSRARRRA</sequence>
<evidence type="ECO:0000256" key="1">
    <source>
        <dbReference type="ARBA" id="ARBA00022723"/>
    </source>
</evidence>
<dbReference type="Gene3D" id="3.40.50.1400">
    <property type="match status" value="2"/>
</dbReference>
<dbReference type="Proteomes" id="UP001256673">
    <property type="component" value="Unassembled WGS sequence"/>
</dbReference>
<dbReference type="PANTHER" id="PTHR33542">
    <property type="entry name" value="SIROHYDROCHLORIN FERROCHELATASE, CHLOROPLASTIC"/>
    <property type="match status" value="1"/>
</dbReference>
<keyword evidence="2" id="KW-0456">Lyase</keyword>
<keyword evidence="4" id="KW-1185">Reference proteome</keyword>
<dbReference type="RefSeq" id="WP_316000553.1">
    <property type="nucleotide sequence ID" value="NZ_JAWDIU010000001.1"/>
</dbReference>
<accession>A0ABU3RSS5</accession>
<evidence type="ECO:0000313" key="3">
    <source>
        <dbReference type="EMBL" id="MDU0325553.1"/>
    </source>
</evidence>
<dbReference type="PANTHER" id="PTHR33542:SF5">
    <property type="entry name" value="FERROCHELATASE CHE1"/>
    <property type="match status" value="1"/>
</dbReference>
<comment type="caution">
    <text evidence="3">The sequence shown here is derived from an EMBL/GenBank/DDBJ whole genome shotgun (WGS) entry which is preliminary data.</text>
</comment>
<evidence type="ECO:0000256" key="2">
    <source>
        <dbReference type="ARBA" id="ARBA00023239"/>
    </source>
</evidence>
<reference evidence="3 4" key="1">
    <citation type="submission" date="2023-09" db="EMBL/GenBank/DDBJ databases">
        <title>Microbacterium fusihabitans sp. nov., Microbacterium phycihabitans sp. nov., and Microbacterium cervinum sp. nov., isolated from dried seaweeds of beach.</title>
        <authorList>
            <person name="Lee S.D."/>
        </authorList>
    </citation>
    <scope>NUCLEOTIDE SEQUENCE [LARGE SCALE GENOMIC DNA]</scope>
    <source>
        <strain evidence="3 4">KSW2-21</strain>
    </source>
</reference>